<evidence type="ECO:0000313" key="1">
    <source>
        <dbReference type="EMBL" id="BDZ56403.1"/>
    </source>
</evidence>
<protein>
    <recommendedName>
        <fullName evidence="3">Secreted protein</fullName>
    </recommendedName>
</protein>
<keyword evidence="2" id="KW-1185">Reference proteome</keyword>
<organism evidence="1 2">
    <name type="scientific">Barrientosiimonas endolithica</name>
    <dbReference type="NCBI Taxonomy" id="1535208"/>
    <lineage>
        <taxon>Bacteria</taxon>
        <taxon>Bacillati</taxon>
        <taxon>Actinomycetota</taxon>
        <taxon>Actinomycetes</taxon>
        <taxon>Micrococcales</taxon>
        <taxon>Dermacoccaceae</taxon>
        <taxon>Barrientosiimonas</taxon>
    </lineage>
</organism>
<dbReference type="EMBL" id="AP027735">
    <property type="protein sequence ID" value="BDZ56403.1"/>
    <property type="molecule type" value="Genomic_DNA"/>
</dbReference>
<name>A0ABM8H6J1_9MICO</name>
<evidence type="ECO:0008006" key="3">
    <source>
        <dbReference type="Google" id="ProtNLM"/>
    </source>
</evidence>
<evidence type="ECO:0000313" key="2">
    <source>
        <dbReference type="Proteomes" id="UP001321421"/>
    </source>
</evidence>
<sequence>MKIKTVRRTAAAAAVVGAAATGIALAPGAKADSSFTGPNGYISSSCSGSLINSGRLYSSNGTRHSTAQWRLYYSSSNGGKNCLVLNDNIWGSHDMTAAIRYAYNYNDGAKDSGVFANYAGASNLKNAAGRCIGITVSLTEHDGTVYSYNRESFHCG</sequence>
<reference evidence="2" key="1">
    <citation type="journal article" date="2019" name="Int. J. Syst. Evol. Microbiol.">
        <title>The Global Catalogue of Microorganisms (GCM) 10K type strain sequencing project: providing services to taxonomists for standard genome sequencing and annotation.</title>
        <authorList>
            <consortium name="The Broad Institute Genomics Platform"/>
            <consortium name="The Broad Institute Genome Sequencing Center for Infectious Disease"/>
            <person name="Wu L."/>
            <person name="Ma J."/>
        </authorList>
    </citation>
    <scope>NUCLEOTIDE SEQUENCE [LARGE SCALE GENOMIC DNA]</scope>
    <source>
        <strain evidence="2">NBRC 110608</strain>
    </source>
</reference>
<gene>
    <name evidence="1" type="ORF">GCM10025872_00600</name>
</gene>
<dbReference type="RefSeq" id="WP_289231963.1">
    <property type="nucleotide sequence ID" value="NZ_AP027735.1"/>
</dbReference>
<dbReference type="Proteomes" id="UP001321421">
    <property type="component" value="Chromosome"/>
</dbReference>
<accession>A0ABM8H6J1</accession>
<proteinExistence type="predicted"/>